<keyword evidence="3" id="KW-1185">Reference proteome</keyword>
<name>R9P657_PSEHS</name>
<gene>
    <name evidence="2" type="ORF">PHSY_004467</name>
</gene>
<evidence type="ECO:0000313" key="2">
    <source>
        <dbReference type="EMBL" id="GAC96883.1"/>
    </source>
</evidence>
<dbReference type="HOGENOM" id="CLU_1074111_0_0_1"/>
<dbReference type="GeneID" id="24109749"/>
<feature type="region of interest" description="Disordered" evidence="1">
    <location>
        <begin position="217"/>
        <end position="238"/>
    </location>
</feature>
<dbReference type="RefSeq" id="XP_012190470.1">
    <property type="nucleotide sequence ID" value="XM_012335080.1"/>
</dbReference>
<feature type="compositionally biased region" description="Basic residues" evidence="1">
    <location>
        <begin position="41"/>
        <end position="59"/>
    </location>
</feature>
<evidence type="ECO:0000256" key="1">
    <source>
        <dbReference type="SAM" id="MobiDB-lite"/>
    </source>
</evidence>
<evidence type="ECO:0000313" key="3">
    <source>
        <dbReference type="Proteomes" id="UP000014071"/>
    </source>
</evidence>
<dbReference type="Proteomes" id="UP000014071">
    <property type="component" value="Unassembled WGS sequence"/>
</dbReference>
<accession>R9P657</accession>
<feature type="region of interest" description="Disordered" evidence="1">
    <location>
        <begin position="31"/>
        <end position="63"/>
    </location>
</feature>
<sequence>MEVPRSHLRFRGSAGLCLVGLDPREWDKFKKEEGKTNASKGHVKFRTPKPKKKGQKWRKGPSSLHAHKLNSLLNVPPSFTSLSFLRSLCYRANVITAPQNHPLPNPLASHPPHNVDHTNTSTTTTTNINNRNTLVLHPPTTSRDATHHRPLQPHHLNLAKRALDGAIRPRSYLRHPDVARLAADARVHLPDQLGRDAQGGAPNAFLRESQDDARGAIAEAGRGEEGVRGRRRRRGGVSEASFVGGTAGECGDLFGGGPK</sequence>
<dbReference type="EMBL" id="DF238808">
    <property type="protein sequence ID" value="GAC96883.1"/>
    <property type="molecule type" value="Genomic_DNA"/>
</dbReference>
<organism evidence="2 3">
    <name type="scientific">Pseudozyma hubeiensis (strain SY62)</name>
    <name type="common">Yeast</name>
    <dbReference type="NCBI Taxonomy" id="1305764"/>
    <lineage>
        <taxon>Eukaryota</taxon>
        <taxon>Fungi</taxon>
        <taxon>Dikarya</taxon>
        <taxon>Basidiomycota</taxon>
        <taxon>Ustilaginomycotina</taxon>
        <taxon>Ustilaginomycetes</taxon>
        <taxon>Ustilaginales</taxon>
        <taxon>Ustilaginaceae</taxon>
        <taxon>Pseudozyma</taxon>
    </lineage>
</organism>
<reference evidence="3" key="1">
    <citation type="journal article" date="2013" name="Genome Announc.">
        <title>Draft genome sequence of the basidiomycetous yeast-like fungus Pseudozyma hubeiensis SY62, which produces an abundant amount of the biosurfactant mannosylerythritol lipids.</title>
        <authorList>
            <person name="Konishi M."/>
            <person name="Hatada Y."/>
            <person name="Horiuchi J."/>
        </authorList>
    </citation>
    <scope>NUCLEOTIDE SEQUENCE [LARGE SCALE GENOMIC DNA]</scope>
    <source>
        <strain evidence="3">SY62</strain>
    </source>
</reference>
<proteinExistence type="predicted"/>
<dbReference type="AlphaFoldDB" id="R9P657"/>
<protein>
    <submittedName>
        <fullName evidence="2">Potential fungal zinc cluster transcription factor</fullName>
    </submittedName>
</protein>